<dbReference type="InterPro" id="IPR015856">
    <property type="entry name" value="ABC_transpr_CbiO/EcfA_su"/>
</dbReference>
<name>A0A2W7QBU8_9RHOB</name>
<sequence>MSLLELDTVSVGWPGQGPVLEDVSFTLERGARVGLVGPNGAGKTSLFHTIAGILPPQSGALRLSGQPVRKGQFQPDVALVFQQADDQLFCPTLIEDVAFGARNLGLPAPEVAARVADALDACGLSGLEDRPVTQLSGGEKRRACIAGALVMQPALMLLDEPSAALDLRSRRRLITLLAGMEQAMLIASHDLELLLDLCPRVIVLDAGRICADGPAREVLGNAALMAAHGQEVPHSLTPHDAASHGHSPQATA</sequence>
<evidence type="ECO:0000313" key="8">
    <source>
        <dbReference type="Proteomes" id="UP000249364"/>
    </source>
</evidence>
<comment type="caution">
    <text evidence="7">The sequence shown here is derived from an EMBL/GenBank/DDBJ whole genome shotgun (WGS) entry which is preliminary data.</text>
</comment>
<dbReference type="CDD" id="cd03225">
    <property type="entry name" value="ABC_cobalt_CbiO_domain1"/>
    <property type="match status" value="1"/>
</dbReference>
<evidence type="ECO:0000256" key="3">
    <source>
        <dbReference type="ARBA" id="ARBA00022741"/>
    </source>
</evidence>
<dbReference type="Gene3D" id="3.40.50.300">
    <property type="entry name" value="P-loop containing nucleotide triphosphate hydrolases"/>
    <property type="match status" value="1"/>
</dbReference>
<dbReference type="GO" id="GO:0043190">
    <property type="term" value="C:ATP-binding cassette (ABC) transporter complex"/>
    <property type="evidence" value="ECO:0007669"/>
    <property type="project" value="TreeGrafter"/>
</dbReference>
<dbReference type="RefSeq" id="WP_071469891.1">
    <property type="nucleotide sequence ID" value="NZ_MEHT01000018.1"/>
</dbReference>
<dbReference type="InterPro" id="IPR050095">
    <property type="entry name" value="ECF_ABC_transporter_ATP-bd"/>
</dbReference>
<evidence type="ECO:0000259" key="6">
    <source>
        <dbReference type="PROSITE" id="PS50893"/>
    </source>
</evidence>
<dbReference type="EMBL" id="QKZQ01000006">
    <property type="protein sequence ID" value="PZX45671.1"/>
    <property type="molecule type" value="Genomic_DNA"/>
</dbReference>
<dbReference type="GO" id="GO:0042626">
    <property type="term" value="F:ATPase-coupled transmembrane transporter activity"/>
    <property type="evidence" value="ECO:0007669"/>
    <property type="project" value="TreeGrafter"/>
</dbReference>
<evidence type="ECO:0000313" key="7">
    <source>
        <dbReference type="EMBL" id="PZX45671.1"/>
    </source>
</evidence>
<dbReference type="GO" id="GO:0005524">
    <property type="term" value="F:ATP binding"/>
    <property type="evidence" value="ECO:0007669"/>
    <property type="project" value="UniProtKB-KW"/>
</dbReference>
<evidence type="ECO:0000256" key="5">
    <source>
        <dbReference type="SAM" id="MobiDB-lite"/>
    </source>
</evidence>
<dbReference type="PANTHER" id="PTHR43553">
    <property type="entry name" value="HEAVY METAL TRANSPORTER"/>
    <property type="match status" value="1"/>
</dbReference>
<evidence type="ECO:0000256" key="4">
    <source>
        <dbReference type="ARBA" id="ARBA00022840"/>
    </source>
</evidence>
<dbReference type="Proteomes" id="UP000249364">
    <property type="component" value="Unassembled WGS sequence"/>
</dbReference>
<keyword evidence="3" id="KW-0547">Nucleotide-binding</keyword>
<dbReference type="GO" id="GO:0016887">
    <property type="term" value="F:ATP hydrolysis activity"/>
    <property type="evidence" value="ECO:0007669"/>
    <property type="project" value="InterPro"/>
</dbReference>
<dbReference type="Pfam" id="PF00005">
    <property type="entry name" value="ABC_tran"/>
    <property type="match status" value="1"/>
</dbReference>
<gene>
    <name evidence="7" type="ORF">LY56_01695</name>
</gene>
<dbReference type="InterPro" id="IPR003593">
    <property type="entry name" value="AAA+_ATPase"/>
</dbReference>
<dbReference type="AlphaFoldDB" id="A0A2W7QBU8"/>
<proteinExistence type="inferred from homology"/>
<accession>A0A2W7QBU8</accession>
<feature type="domain" description="ABC transporter" evidence="6">
    <location>
        <begin position="4"/>
        <end position="231"/>
    </location>
</feature>
<dbReference type="OrthoDB" id="9782163at2"/>
<dbReference type="SMART" id="SM00382">
    <property type="entry name" value="AAA"/>
    <property type="match status" value="1"/>
</dbReference>
<organism evidence="7 8">
    <name type="scientific">Roseinatronobacter thiooxidans</name>
    <dbReference type="NCBI Taxonomy" id="121821"/>
    <lineage>
        <taxon>Bacteria</taxon>
        <taxon>Pseudomonadati</taxon>
        <taxon>Pseudomonadota</taxon>
        <taxon>Alphaproteobacteria</taxon>
        <taxon>Rhodobacterales</taxon>
        <taxon>Paracoccaceae</taxon>
        <taxon>Roseinatronobacter</taxon>
    </lineage>
</organism>
<dbReference type="PROSITE" id="PS50893">
    <property type="entry name" value="ABC_TRANSPORTER_2"/>
    <property type="match status" value="1"/>
</dbReference>
<feature type="region of interest" description="Disordered" evidence="5">
    <location>
        <begin position="230"/>
        <end position="252"/>
    </location>
</feature>
<keyword evidence="2" id="KW-0813">Transport</keyword>
<evidence type="ECO:0000256" key="1">
    <source>
        <dbReference type="ARBA" id="ARBA00005417"/>
    </source>
</evidence>
<dbReference type="InterPro" id="IPR003439">
    <property type="entry name" value="ABC_transporter-like_ATP-bd"/>
</dbReference>
<dbReference type="InterPro" id="IPR027417">
    <property type="entry name" value="P-loop_NTPase"/>
</dbReference>
<protein>
    <submittedName>
        <fullName evidence="7">Cobalt/nickel transport system ATP-binding protein</fullName>
    </submittedName>
</protein>
<comment type="similarity">
    <text evidence="1">Belongs to the ABC transporter superfamily.</text>
</comment>
<dbReference type="PANTHER" id="PTHR43553:SF24">
    <property type="entry name" value="ENERGY-COUPLING FACTOR TRANSPORTER ATP-BINDING PROTEIN ECFA1"/>
    <property type="match status" value="1"/>
</dbReference>
<dbReference type="PROSITE" id="PS00211">
    <property type="entry name" value="ABC_TRANSPORTER_1"/>
    <property type="match status" value="1"/>
</dbReference>
<evidence type="ECO:0000256" key="2">
    <source>
        <dbReference type="ARBA" id="ARBA00022448"/>
    </source>
</evidence>
<reference evidence="7 8" key="1">
    <citation type="submission" date="2018-06" db="EMBL/GenBank/DDBJ databases">
        <title>Genomic Encyclopedia of Archaeal and Bacterial Type Strains, Phase II (KMG-II): from individual species to whole genera.</title>
        <authorList>
            <person name="Goeker M."/>
        </authorList>
    </citation>
    <scope>NUCLEOTIDE SEQUENCE [LARGE SCALE GENOMIC DNA]</scope>
    <source>
        <strain evidence="7 8">DSM 13087</strain>
    </source>
</reference>
<keyword evidence="8" id="KW-1185">Reference proteome</keyword>
<dbReference type="SUPFAM" id="SSF52540">
    <property type="entry name" value="P-loop containing nucleoside triphosphate hydrolases"/>
    <property type="match status" value="1"/>
</dbReference>
<dbReference type="STRING" id="121821.GCA_001870675_01106"/>
<keyword evidence="4 7" id="KW-0067">ATP-binding</keyword>
<dbReference type="InterPro" id="IPR017871">
    <property type="entry name" value="ABC_transporter-like_CS"/>
</dbReference>